<protein>
    <submittedName>
        <fullName evidence="1">Uncharacterized protein</fullName>
    </submittedName>
</protein>
<dbReference type="Proteomes" id="UP000814033">
    <property type="component" value="Unassembled WGS sequence"/>
</dbReference>
<evidence type="ECO:0000313" key="1">
    <source>
        <dbReference type="EMBL" id="KAI0041786.1"/>
    </source>
</evidence>
<reference evidence="1" key="2">
    <citation type="journal article" date="2022" name="New Phytol.">
        <title>Evolutionary transition to the ectomycorrhizal habit in the genomes of a hyperdiverse lineage of mushroom-forming fungi.</title>
        <authorList>
            <person name="Looney B."/>
            <person name="Miyauchi S."/>
            <person name="Morin E."/>
            <person name="Drula E."/>
            <person name="Courty P.E."/>
            <person name="Kohler A."/>
            <person name="Kuo A."/>
            <person name="LaButti K."/>
            <person name="Pangilinan J."/>
            <person name="Lipzen A."/>
            <person name="Riley R."/>
            <person name="Andreopoulos W."/>
            <person name="He G."/>
            <person name="Johnson J."/>
            <person name="Nolan M."/>
            <person name="Tritt A."/>
            <person name="Barry K.W."/>
            <person name="Grigoriev I.V."/>
            <person name="Nagy L.G."/>
            <person name="Hibbett D."/>
            <person name="Henrissat B."/>
            <person name="Matheny P.B."/>
            <person name="Labbe J."/>
            <person name="Martin F.M."/>
        </authorList>
    </citation>
    <scope>NUCLEOTIDE SEQUENCE</scope>
    <source>
        <strain evidence="1">FP105234-sp</strain>
    </source>
</reference>
<comment type="caution">
    <text evidence="1">The sequence shown here is derived from an EMBL/GenBank/DDBJ whole genome shotgun (WGS) entry which is preliminary data.</text>
</comment>
<sequence>MADDIELAVQTLQESVGEWTREHAVRLIDAVALYAQEAPPPSSPDARAQWRSLRDTARELVNLDVPASPARGKQRARSASPARRSASPARRSASPARPARTRSENPAASAPAAAAAPPDLHTIARRRFAKITAAITNACITSHELSALIIDGVPPGKHEVLENVAFVRLYRGYTLPHAPGPVWGRFGHPEEYPSIAEMCKESMQIVSRDIHTRIVDRRRMLLRDPTGSSWLLDLVHKIETILYQRDYDAQIQGAGGAARGRKIIDDEFRDWAAVHVAGLDVNDAAAGGRQQALDKFAAIRKDQVRTSTRIFLLYTSLGPGVLLDPGWRLDSCYHRATKSFLALVKIAKAEPAGQYTLERVYAYTLATLLSLARHVGGPVVEKYVRWFVEQCPSDRAPRA</sequence>
<keyword evidence="2" id="KW-1185">Reference proteome</keyword>
<organism evidence="1 2">
    <name type="scientific">Auriscalpium vulgare</name>
    <dbReference type="NCBI Taxonomy" id="40419"/>
    <lineage>
        <taxon>Eukaryota</taxon>
        <taxon>Fungi</taxon>
        <taxon>Dikarya</taxon>
        <taxon>Basidiomycota</taxon>
        <taxon>Agaricomycotina</taxon>
        <taxon>Agaricomycetes</taxon>
        <taxon>Russulales</taxon>
        <taxon>Auriscalpiaceae</taxon>
        <taxon>Auriscalpium</taxon>
    </lineage>
</organism>
<gene>
    <name evidence="1" type="ORF">FA95DRAFT_1610714</name>
</gene>
<dbReference type="EMBL" id="MU276101">
    <property type="protein sequence ID" value="KAI0041786.1"/>
    <property type="molecule type" value="Genomic_DNA"/>
</dbReference>
<proteinExistence type="predicted"/>
<reference evidence="1" key="1">
    <citation type="submission" date="2021-02" db="EMBL/GenBank/DDBJ databases">
        <authorList>
            <consortium name="DOE Joint Genome Institute"/>
            <person name="Ahrendt S."/>
            <person name="Looney B.P."/>
            <person name="Miyauchi S."/>
            <person name="Morin E."/>
            <person name="Drula E."/>
            <person name="Courty P.E."/>
            <person name="Chicoki N."/>
            <person name="Fauchery L."/>
            <person name="Kohler A."/>
            <person name="Kuo A."/>
            <person name="Labutti K."/>
            <person name="Pangilinan J."/>
            <person name="Lipzen A."/>
            <person name="Riley R."/>
            <person name="Andreopoulos W."/>
            <person name="He G."/>
            <person name="Johnson J."/>
            <person name="Barry K.W."/>
            <person name="Grigoriev I.V."/>
            <person name="Nagy L."/>
            <person name="Hibbett D."/>
            <person name="Henrissat B."/>
            <person name="Matheny P.B."/>
            <person name="Labbe J."/>
            <person name="Martin F."/>
        </authorList>
    </citation>
    <scope>NUCLEOTIDE SEQUENCE</scope>
    <source>
        <strain evidence="1">FP105234-sp</strain>
    </source>
</reference>
<name>A0ACB8RC85_9AGAM</name>
<accession>A0ACB8RC85</accession>
<evidence type="ECO:0000313" key="2">
    <source>
        <dbReference type="Proteomes" id="UP000814033"/>
    </source>
</evidence>